<accession>A0A5C5RI47</accession>
<reference evidence="1 2" key="2">
    <citation type="submission" date="2019-08" db="EMBL/GenBank/DDBJ databases">
        <title>Tsukamurella conjunctivitidis sp. nov., Tsukamurella assacharolytica sp. nov. and Tsukamurella sputae sp. nov. isolated from patients with conjunctivitis, bacteraemia (lymphoma) and respiratory infection (sputum) in Hong Kong.</title>
        <authorList>
            <person name="Fok K.M.N."/>
            <person name="Fong J.Y.H."/>
        </authorList>
    </citation>
    <scope>NUCLEOTIDE SEQUENCE [LARGE SCALE GENOMIC DNA]</scope>
    <source>
        <strain evidence="1 2">HKU70</strain>
    </source>
</reference>
<gene>
    <name evidence="1" type="ORF">FK268_22535</name>
</gene>
<protein>
    <submittedName>
        <fullName evidence="1">Uncharacterized protein</fullName>
    </submittedName>
</protein>
<name>A0A5C5RI47_9ACTN</name>
<proteinExistence type="predicted"/>
<keyword evidence="2" id="KW-1185">Reference proteome</keyword>
<reference evidence="1 2" key="1">
    <citation type="submission" date="2019-06" db="EMBL/GenBank/DDBJ databases">
        <authorList>
            <person name="Teng J.L.L."/>
            <person name="Lee H.H."/>
            <person name="Lau S.K.P."/>
            <person name="Woo P.C.Y."/>
        </authorList>
    </citation>
    <scope>NUCLEOTIDE SEQUENCE [LARGE SCALE GENOMIC DNA]</scope>
    <source>
        <strain evidence="1 2">HKU70</strain>
    </source>
</reference>
<evidence type="ECO:0000313" key="1">
    <source>
        <dbReference type="EMBL" id="TWS21821.1"/>
    </source>
</evidence>
<evidence type="ECO:0000313" key="2">
    <source>
        <dbReference type="Proteomes" id="UP000319792"/>
    </source>
</evidence>
<comment type="caution">
    <text evidence="1">The sequence shown here is derived from an EMBL/GenBank/DDBJ whole genome shotgun (WGS) entry which is preliminary data.</text>
</comment>
<dbReference type="Proteomes" id="UP000319792">
    <property type="component" value="Unassembled WGS sequence"/>
</dbReference>
<sequence>MNLPLSPTPTTITGRNHRMSIEISSAADSQLHDALDALLPQPYNLTQEQIATIREQVTTWLDDACARLTRELRIERDGVKVAHFGDGIVQILIDDTHEIYGVPVQTLRTLVEVGGELLAMLDTPS</sequence>
<dbReference type="EMBL" id="VIGV01000015">
    <property type="protein sequence ID" value="TWS21821.1"/>
    <property type="molecule type" value="Genomic_DNA"/>
</dbReference>
<dbReference type="AlphaFoldDB" id="A0A5C5RI47"/>
<organism evidence="1 2">
    <name type="scientific">Tsukamurella sputi</name>
    <dbReference type="NCBI Taxonomy" id="2591848"/>
    <lineage>
        <taxon>Bacteria</taxon>
        <taxon>Bacillati</taxon>
        <taxon>Actinomycetota</taxon>
        <taxon>Actinomycetes</taxon>
        <taxon>Mycobacteriales</taxon>
        <taxon>Tsukamurellaceae</taxon>
        <taxon>Tsukamurella</taxon>
    </lineage>
</organism>